<dbReference type="InterPro" id="IPR017441">
    <property type="entry name" value="Protein_kinase_ATP_BS"/>
</dbReference>
<keyword evidence="13" id="KW-0175">Coiled coil</keyword>
<dbReference type="PANTHER" id="PTHR11042:SF136">
    <property type="entry name" value="EIF-2-ALPHA KINASE GCN2"/>
    <property type="match status" value="1"/>
</dbReference>
<feature type="binding site" evidence="11">
    <location>
        <position position="595"/>
    </location>
    <ligand>
        <name>ATP</name>
        <dbReference type="ChEBI" id="CHEBI:30616"/>
    </ligand>
</feature>
<proteinExistence type="inferred from homology"/>
<dbReference type="PROSITE" id="PS00107">
    <property type="entry name" value="PROTEIN_KINASE_ATP"/>
    <property type="match status" value="1"/>
</dbReference>
<dbReference type="Gene3D" id="3.30.200.20">
    <property type="entry name" value="Phosphorylase Kinase, domain 1"/>
    <property type="match status" value="1"/>
</dbReference>
<evidence type="ECO:0000256" key="5">
    <source>
        <dbReference type="ARBA" id="ARBA00022777"/>
    </source>
</evidence>
<feature type="binding site" evidence="11">
    <location>
        <begin position="572"/>
        <end position="580"/>
    </location>
    <ligand>
        <name>ATP</name>
        <dbReference type="ChEBI" id="CHEBI:30616"/>
    </ligand>
</feature>
<dbReference type="Pfam" id="PF05773">
    <property type="entry name" value="RWD"/>
    <property type="match status" value="1"/>
</dbReference>
<gene>
    <name evidence="17" type="ORF">EPUL_003931</name>
</gene>
<feature type="region of interest" description="Disordered" evidence="14">
    <location>
        <begin position="694"/>
        <end position="725"/>
    </location>
</feature>
<dbReference type="PIRSF" id="PIRSF000660">
    <property type="entry name" value="Ser/Thr_PK_GCN2"/>
    <property type="match status" value="1"/>
</dbReference>
<dbReference type="PROSITE" id="PS00108">
    <property type="entry name" value="PROTEIN_KINASE_ST"/>
    <property type="match status" value="1"/>
</dbReference>
<comment type="catalytic activity">
    <reaction evidence="9">
        <text>L-seryl-[protein] + ATP = O-phospho-L-seryl-[protein] + ADP + H(+)</text>
        <dbReference type="Rhea" id="RHEA:17989"/>
        <dbReference type="Rhea" id="RHEA-COMP:9863"/>
        <dbReference type="Rhea" id="RHEA-COMP:11604"/>
        <dbReference type="ChEBI" id="CHEBI:15378"/>
        <dbReference type="ChEBI" id="CHEBI:29999"/>
        <dbReference type="ChEBI" id="CHEBI:30616"/>
        <dbReference type="ChEBI" id="CHEBI:83421"/>
        <dbReference type="ChEBI" id="CHEBI:456216"/>
        <dbReference type="EC" id="2.7.11.1"/>
    </reaction>
</comment>
<dbReference type="InterPro" id="IPR050339">
    <property type="entry name" value="CC_SR_Kinase"/>
</dbReference>
<dbReference type="GO" id="GO:0005737">
    <property type="term" value="C:cytoplasm"/>
    <property type="evidence" value="ECO:0007669"/>
    <property type="project" value="TreeGrafter"/>
</dbReference>
<keyword evidence="4 11" id="KW-0547">Nucleotide-binding</keyword>
<keyword evidence="6 11" id="KW-0067">ATP-binding</keyword>
<keyword evidence="3" id="KW-0808">Transferase</keyword>
<evidence type="ECO:0000259" key="16">
    <source>
        <dbReference type="PROSITE" id="PS50908"/>
    </source>
</evidence>
<dbReference type="InterPro" id="IPR011009">
    <property type="entry name" value="Kinase-like_dom_sf"/>
</dbReference>
<keyword evidence="5" id="KW-0418">Kinase</keyword>
<evidence type="ECO:0000256" key="2">
    <source>
        <dbReference type="ARBA" id="ARBA00022527"/>
    </source>
</evidence>
<keyword evidence="2" id="KW-0723">Serine/threonine-protein kinase</keyword>
<dbReference type="FunFam" id="3.10.110.10:FF:000050">
    <property type="entry name" value="eIF-2-alpha kinase GCN2"/>
    <property type="match status" value="1"/>
</dbReference>
<dbReference type="InterPro" id="IPR045864">
    <property type="entry name" value="aa-tRNA-synth_II/BPL/LPL"/>
</dbReference>
<evidence type="ECO:0000256" key="8">
    <source>
        <dbReference type="ARBA" id="ARBA00047899"/>
    </source>
</evidence>
<evidence type="ECO:0000259" key="15">
    <source>
        <dbReference type="PROSITE" id="PS50011"/>
    </source>
</evidence>
<dbReference type="SUPFAM" id="SSF56112">
    <property type="entry name" value="Protein kinase-like (PK-like)"/>
    <property type="match status" value="2"/>
</dbReference>
<dbReference type="Gene3D" id="3.30.930.10">
    <property type="entry name" value="Bira Bifunctional Protein, Domain 2"/>
    <property type="match status" value="1"/>
</dbReference>
<dbReference type="GO" id="GO:0005634">
    <property type="term" value="C:nucleus"/>
    <property type="evidence" value="ECO:0007669"/>
    <property type="project" value="TreeGrafter"/>
</dbReference>
<feature type="domain" description="Protein kinase" evidence="15">
    <location>
        <begin position="566"/>
        <end position="935"/>
    </location>
</feature>
<dbReference type="CDD" id="cd14012">
    <property type="entry name" value="PK_eIF2AK_GCN2_rpt1"/>
    <property type="match status" value="1"/>
</dbReference>
<evidence type="ECO:0000313" key="17">
    <source>
        <dbReference type="EMBL" id="POS85437.1"/>
    </source>
</evidence>
<feature type="domain" description="Protein kinase" evidence="15">
    <location>
        <begin position="243"/>
        <end position="516"/>
    </location>
</feature>
<feature type="coiled-coil region" evidence="13">
    <location>
        <begin position="145"/>
        <end position="177"/>
    </location>
</feature>
<evidence type="ECO:0000256" key="11">
    <source>
        <dbReference type="PIRSR" id="PIRSR000660-2"/>
    </source>
</evidence>
<dbReference type="GO" id="GO:0000077">
    <property type="term" value="P:DNA damage checkpoint signaling"/>
    <property type="evidence" value="ECO:0007669"/>
    <property type="project" value="InterPro"/>
</dbReference>
<evidence type="ECO:0000256" key="14">
    <source>
        <dbReference type="SAM" id="MobiDB-lite"/>
    </source>
</evidence>
<dbReference type="InterPro" id="IPR016135">
    <property type="entry name" value="UBQ-conjugating_enzyme/RWD"/>
</dbReference>
<dbReference type="CDD" id="cd23823">
    <property type="entry name" value="RWD_GCN2"/>
    <property type="match status" value="1"/>
</dbReference>
<dbReference type="EMBL" id="PEDP01000604">
    <property type="protein sequence ID" value="POS85437.1"/>
    <property type="molecule type" value="Genomic_DNA"/>
</dbReference>
<evidence type="ECO:0000256" key="7">
    <source>
        <dbReference type="ARBA" id="ARBA00037982"/>
    </source>
</evidence>
<keyword evidence="18" id="KW-1185">Reference proteome</keyword>
<accession>A0A2S4PTU9</accession>
<organism evidence="17 18">
    <name type="scientific">Erysiphe pulchra</name>
    <dbReference type="NCBI Taxonomy" id="225359"/>
    <lineage>
        <taxon>Eukaryota</taxon>
        <taxon>Fungi</taxon>
        <taxon>Dikarya</taxon>
        <taxon>Ascomycota</taxon>
        <taxon>Pezizomycotina</taxon>
        <taxon>Leotiomycetes</taxon>
        <taxon>Erysiphales</taxon>
        <taxon>Erysiphaceae</taxon>
        <taxon>Erysiphe</taxon>
    </lineage>
</organism>
<dbReference type="EC" id="2.7.11.1" evidence="1"/>
<comment type="catalytic activity">
    <reaction evidence="8">
        <text>L-threonyl-[protein] + ATP = O-phospho-L-threonyl-[protein] + ADP + H(+)</text>
        <dbReference type="Rhea" id="RHEA:46608"/>
        <dbReference type="Rhea" id="RHEA-COMP:11060"/>
        <dbReference type="Rhea" id="RHEA-COMP:11605"/>
        <dbReference type="ChEBI" id="CHEBI:15378"/>
        <dbReference type="ChEBI" id="CHEBI:30013"/>
        <dbReference type="ChEBI" id="CHEBI:30616"/>
        <dbReference type="ChEBI" id="CHEBI:61977"/>
        <dbReference type="ChEBI" id="CHEBI:456216"/>
        <dbReference type="EC" id="2.7.11.1"/>
    </reaction>
</comment>
<evidence type="ECO:0000256" key="1">
    <source>
        <dbReference type="ARBA" id="ARBA00012513"/>
    </source>
</evidence>
<dbReference type="InterPro" id="IPR008271">
    <property type="entry name" value="Ser/Thr_kinase_AS"/>
</dbReference>
<comment type="similarity">
    <text evidence="7">Belongs to the protein kinase superfamily. Ser/Thr protein kinase family. GCN2 subfamily.</text>
</comment>
<dbReference type="GO" id="GO:0009893">
    <property type="term" value="P:positive regulation of metabolic process"/>
    <property type="evidence" value="ECO:0007669"/>
    <property type="project" value="UniProtKB-ARBA"/>
</dbReference>
<dbReference type="InterPro" id="IPR024435">
    <property type="entry name" value="HisRS-related_dom"/>
</dbReference>
<dbReference type="PROSITE" id="PS50011">
    <property type="entry name" value="PROTEIN_KINASE_DOM"/>
    <property type="match status" value="2"/>
</dbReference>
<sequence>MTKFSPKSPYEEIQEDELIALAAIYGDDFKRIASSRGAWNKSEPKFEIRIKSSNEDIAVTLLVSLTASYPKTPPLLSLKDETRLKESTRATLLKIIEKKPLELVVEEQAMIMEIVSACYDVLEEAAQVNATDRNIPSLEMERTALQVAAIKKAQMEREREEKRKQQEALEKERIQETLVKDEISRQKAKAKEVRRKNRPPVFDSGVVNTNDNINEERHDKILSFEQSIIILDADRNPVSFQKVTNKILIRQGPSSSCFTVRPVMCRKSSGIPTLVLKETILTTETQSNTYKLQLQSLESDLRFLKSISHQNILQFYDFQVYKSSEEIGEMGPGWTIGILTEFAEKGSLQEFIDIAGSISVERVRSWTIELLGALQFLHEKGIVHGDLHIGNVLLVRSIGGEVRPKLADTLYQRKIHNLVDKKQASDNISKSPYWTPPEVFNTIKPNYSQKTDIWYFGILFLQMIFGLAITKNYSSPVALVDSINLSASLGDFILKMFKADFKKRPRAVELSPSEFLATEASIYEEISEVSMGSKLHTSSLSMSQAGIRSDSAFKYPSRRSRYREDFVEVCRLGKGGFGEVVKARKRLDGQLYAIKKIVQKSSTSLDEVLKEVRLLSQLSHPSVVRYYNTWTEEISDWFETDENTTENDSIAIFNSSENLEATNSSSIECCDNTVGLDFMSSSNYPQIEFGYDDVTDEEDHDSSDSENSNDNKIARAKKNDMDLDKTRSEIQPNRVKKIVLYISMEYCEKQTLRDLIKRGLHEDEKEIWRLFRGILEGLSHIHSQNIVHRDLKPENIFIDAASNVKIGDFGLAINGQYPMNDRLQDVTLHSADMTRNIGTAFYVAPEVKSTTGGNYSSKVDMYSLGIIFFEMCFRPLIPGMDRATVGNELRNIKPIFPAEFRASERQTQADIITVLLSHDLDKRPSSSELLKSGKLPLQMENETIQQTFTKLTDPNSPYFNQITKNLFSLQNDIAKDHAWEVPDFNSCSANSLLTCSMIKQRLVEIFRHHGAIETTRSMLFPRSSHYGLNSMQLLERNGTILQLPYDLTLPFARVIAKYPPCFERSFTFGQVFRDRETGGQPETFGEVDFDIVSSESLDFALKEAEVIKVLDEIVGSFPSLGVSKMCFHINHSEILGYVFDFCRIDPNIRNVVANTLSKLNIQSWTWQKIQLELRSPLIGLSAPSIDDLQRFNFRDTPNLAFQKLKTLFEGTNNYDKLLLAIAHLQEVLMYTKRLEVKNTIYITPLGSLNEKFYKGGLLFSCIFDRKIKDVFAAGGRYDSLIQEFRNKVNDRNSARCAVGFNLAWEKIARRSKIRLKNSYKKMEGEDIDNWNTKRCDVLVASHDATILRTIGITLLQMLWSYSISAELARDSHSPEDLLSKYRDDQHSWIVIIKQDSVLKIKSMVRRDAKDIDISPDQLVSFLKTEMREMDRKLGTHQREKLQQMSNVGEVDNEQDVMVLIAGTKTKKSNRRNIVEQAQACALSLTHDMLRGPIAAIETTDQVMENIKGTRLSEPETWRSLSQIVPTAERRYLGEVQSMLLKIKEQNANVTRYAFIYNFRSGKCIYYDLGA</sequence>
<dbReference type="GO" id="GO:0005524">
    <property type="term" value="F:ATP binding"/>
    <property type="evidence" value="ECO:0007669"/>
    <property type="project" value="UniProtKB-UniRule"/>
</dbReference>
<dbReference type="CDD" id="cd14046">
    <property type="entry name" value="STKc_EIF2AK4_GCN2_rpt2"/>
    <property type="match status" value="1"/>
</dbReference>
<reference evidence="17 18" key="1">
    <citation type="submission" date="2017-10" db="EMBL/GenBank/DDBJ databases">
        <title>Development of genomic resources for the powdery mildew, Erysiphe pulchra.</title>
        <authorList>
            <person name="Wadl P.A."/>
            <person name="Mack B.M."/>
            <person name="Moore G."/>
            <person name="Beltz S.B."/>
        </authorList>
    </citation>
    <scope>NUCLEOTIDE SEQUENCE [LARGE SCALE GENOMIC DNA]</scope>
    <source>
        <strain evidence="17">Cflorida</strain>
    </source>
</reference>
<dbReference type="GO" id="GO:0004694">
    <property type="term" value="F:eukaryotic translation initiation factor 2alpha kinase activity"/>
    <property type="evidence" value="ECO:0007669"/>
    <property type="project" value="InterPro"/>
</dbReference>
<dbReference type="InterPro" id="IPR041715">
    <property type="entry name" value="HisRS-like_core"/>
</dbReference>
<dbReference type="FunFam" id="1.10.510.10:FF:000821">
    <property type="entry name" value="Serine/threonine-protein kinase gcn2"/>
    <property type="match status" value="1"/>
</dbReference>
<dbReference type="PANTHER" id="PTHR11042">
    <property type="entry name" value="EUKARYOTIC TRANSLATION INITIATION FACTOR 2-ALPHA KINASE EIF2-ALPHA KINASE -RELATED"/>
    <property type="match status" value="1"/>
</dbReference>
<dbReference type="STRING" id="225359.A0A2S4PTU9"/>
<dbReference type="Pfam" id="PF13393">
    <property type="entry name" value="tRNA-synt_His"/>
    <property type="match status" value="1"/>
</dbReference>
<dbReference type="Proteomes" id="UP000237438">
    <property type="component" value="Unassembled WGS sequence"/>
</dbReference>
<feature type="active site" description="Proton acceptor" evidence="10">
    <location>
        <position position="790"/>
    </location>
</feature>
<protein>
    <recommendedName>
        <fullName evidence="1">non-specific serine/threonine protein kinase</fullName>
        <ecNumber evidence="1">2.7.11.1</ecNumber>
    </recommendedName>
</protein>
<dbReference type="SUPFAM" id="SSF54495">
    <property type="entry name" value="UBC-like"/>
    <property type="match status" value="1"/>
</dbReference>
<evidence type="ECO:0000256" key="6">
    <source>
        <dbReference type="ARBA" id="ARBA00022840"/>
    </source>
</evidence>
<dbReference type="FunFam" id="3.40.50.800:FF:000009">
    <property type="entry name" value="Eukaryotic translation initiation factor 2-alpha kinase"/>
    <property type="match status" value="1"/>
</dbReference>
<dbReference type="SMART" id="SM00591">
    <property type="entry name" value="RWD"/>
    <property type="match status" value="1"/>
</dbReference>
<dbReference type="Pfam" id="PF00069">
    <property type="entry name" value="Pkinase"/>
    <property type="match status" value="3"/>
</dbReference>
<dbReference type="Pfam" id="PF12745">
    <property type="entry name" value="HGTP_anticodon2"/>
    <property type="match status" value="1"/>
</dbReference>
<comment type="caution">
    <text evidence="17">The sequence shown here is derived from an EMBL/GenBank/DDBJ whole genome shotgun (WGS) entry which is preliminary data.</text>
</comment>
<evidence type="ECO:0000256" key="3">
    <source>
        <dbReference type="ARBA" id="ARBA00022679"/>
    </source>
</evidence>
<dbReference type="SMART" id="SM00220">
    <property type="entry name" value="S_TKc"/>
    <property type="match status" value="2"/>
</dbReference>
<dbReference type="Gene3D" id="3.10.110.10">
    <property type="entry name" value="Ubiquitin Conjugating Enzyme"/>
    <property type="match status" value="1"/>
</dbReference>
<evidence type="ECO:0000313" key="18">
    <source>
        <dbReference type="Proteomes" id="UP000237438"/>
    </source>
</evidence>
<dbReference type="PROSITE" id="PS50908">
    <property type="entry name" value="RWD"/>
    <property type="match status" value="1"/>
</dbReference>
<dbReference type="InterPro" id="IPR016255">
    <property type="entry name" value="Gcn2"/>
</dbReference>
<dbReference type="Gene3D" id="1.10.510.10">
    <property type="entry name" value="Transferase(Phosphotransferase) domain 1"/>
    <property type="match status" value="2"/>
</dbReference>
<evidence type="ECO:0000256" key="9">
    <source>
        <dbReference type="ARBA" id="ARBA00048679"/>
    </source>
</evidence>
<dbReference type="InterPro" id="IPR006575">
    <property type="entry name" value="RWD_dom"/>
</dbReference>
<dbReference type="FunFam" id="3.30.930.10:FF:000074">
    <property type="entry name" value="Serine/threonine-protein kinase gcn2"/>
    <property type="match status" value="1"/>
</dbReference>
<evidence type="ECO:0000256" key="13">
    <source>
        <dbReference type="SAM" id="Coils"/>
    </source>
</evidence>
<name>A0A2S4PTU9_9PEZI</name>
<evidence type="ECO:0000256" key="4">
    <source>
        <dbReference type="ARBA" id="ARBA00022741"/>
    </source>
</evidence>
<evidence type="ECO:0000256" key="10">
    <source>
        <dbReference type="PIRSR" id="PIRSR000660-1"/>
    </source>
</evidence>
<dbReference type="SUPFAM" id="SSF55681">
    <property type="entry name" value="Class II aaRS and biotin synthetases"/>
    <property type="match status" value="1"/>
</dbReference>
<evidence type="ECO:0000256" key="12">
    <source>
        <dbReference type="PROSITE-ProRule" id="PRU10141"/>
    </source>
</evidence>
<feature type="domain" description="RWD" evidence="16">
    <location>
        <begin position="16"/>
        <end position="125"/>
    </location>
</feature>
<dbReference type="InterPro" id="IPR000719">
    <property type="entry name" value="Prot_kinase_dom"/>
</dbReference>
<feature type="binding site" evidence="12">
    <location>
        <position position="596"/>
    </location>
    <ligand>
        <name>ATP</name>
        <dbReference type="ChEBI" id="CHEBI:30616"/>
    </ligand>
</feature>
<dbReference type="OrthoDB" id="341578at2759"/>